<feature type="transmembrane region" description="Helical" evidence="7">
    <location>
        <begin position="184"/>
        <end position="203"/>
    </location>
</feature>
<feature type="domain" description="Histidine kinase" evidence="8">
    <location>
        <begin position="372"/>
        <end position="587"/>
    </location>
</feature>
<dbReference type="PANTHER" id="PTHR42878:SF15">
    <property type="entry name" value="BACTERIOPHYTOCHROME"/>
    <property type="match status" value="1"/>
</dbReference>
<accession>A0ABP3E7H7</accession>
<comment type="catalytic activity">
    <reaction evidence="1">
        <text>ATP + protein L-histidine = ADP + protein N-phospho-L-histidine.</text>
        <dbReference type="EC" id="2.7.13.3"/>
    </reaction>
</comment>
<keyword evidence="4" id="KW-0808">Transferase</keyword>
<dbReference type="Pfam" id="PF00512">
    <property type="entry name" value="HisKA"/>
    <property type="match status" value="1"/>
</dbReference>
<name>A0ABP3E7H7_9GAMM</name>
<evidence type="ECO:0000313" key="10">
    <source>
        <dbReference type="Proteomes" id="UP001500657"/>
    </source>
</evidence>
<evidence type="ECO:0000259" key="8">
    <source>
        <dbReference type="PROSITE" id="PS50109"/>
    </source>
</evidence>
<keyword evidence="5" id="KW-0418">Kinase</keyword>
<dbReference type="SUPFAM" id="SSF55874">
    <property type="entry name" value="ATPase domain of HSP90 chaperone/DNA topoisomerase II/histidine kinase"/>
    <property type="match status" value="1"/>
</dbReference>
<dbReference type="InterPro" id="IPR050351">
    <property type="entry name" value="BphY/WalK/GraS-like"/>
</dbReference>
<evidence type="ECO:0000256" key="3">
    <source>
        <dbReference type="ARBA" id="ARBA00022553"/>
    </source>
</evidence>
<dbReference type="Gene3D" id="3.30.565.10">
    <property type="entry name" value="Histidine kinase-like ATPase, C-terminal domain"/>
    <property type="match status" value="1"/>
</dbReference>
<keyword evidence="7" id="KW-1133">Transmembrane helix</keyword>
<keyword evidence="10" id="KW-1185">Reference proteome</keyword>
<keyword evidence="7" id="KW-0812">Transmembrane</keyword>
<evidence type="ECO:0000256" key="1">
    <source>
        <dbReference type="ARBA" id="ARBA00000085"/>
    </source>
</evidence>
<dbReference type="InterPro" id="IPR005467">
    <property type="entry name" value="His_kinase_dom"/>
</dbReference>
<evidence type="ECO:0000256" key="4">
    <source>
        <dbReference type="ARBA" id="ARBA00022679"/>
    </source>
</evidence>
<dbReference type="CDD" id="cd00082">
    <property type="entry name" value="HisKA"/>
    <property type="match status" value="1"/>
</dbReference>
<evidence type="ECO:0000256" key="2">
    <source>
        <dbReference type="ARBA" id="ARBA00012438"/>
    </source>
</evidence>
<protein>
    <recommendedName>
        <fullName evidence="2">histidine kinase</fullName>
        <ecNumber evidence="2">2.7.13.3</ecNumber>
    </recommendedName>
</protein>
<dbReference type="InterPro" id="IPR035965">
    <property type="entry name" value="PAS-like_dom_sf"/>
</dbReference>
<dbReference type="InterPro" id="IPR004358">
    <property type="entry name" value="Sig_transdc_His_kin-like_C"/>
</dbReference>
<gene>
    <name evidence="9" type="ORF">GCM10009126_18920</name>
</gene>
<dbReference type="SUPFAM" id="SSF55785">
    <property type="entry name" value="PYP-like sensor domain (PAS domain)"/>
    <property type="match status" value="1"/>
</dbReference>
<reference evidence="10" key="1">
    <citation type="journal article" date="2019" name="Int. J. Syst. Evol. Microbiol.">
        <title>The Global Catalogue of Microorganisms (GCM) 10K type strain sequencing project: providing services to taxonomists for standard genome sequencing and annotation.</title>
        <authorList>
            <consortium name="The Broad Institute Genomics Platform"/>
            <consortium name="The Broad Institute Genome Sequencing Center for Infectious Disease"/>
            <person name="Wu L."/>
            <person name="Ma J."/>
        </authorList>
    </citation>
    <scope>NUCLEOTIDE SEQUENCE [LARGE SCALE GENOMIC DNA]</scope>
    <source>
        <strain evidence="10">JCM 16242</strain>
    </source>
</reference>
<dbReference type="InterPro" id="IPR003594">
    <property type="entry name" value="HATPase_dom"/>
</dbReference>
<sequence length="593" mass="65655">MKFNGIVRWRTVGLLLAMIIIVGLPYVVTLSGQRDTVRANAWVIHSNAIKALTYKIAYAVHDSEAASYRLLAGDATDAVRRRAARAADEVGESLRALRAMTRDNPEQQALVSSLESSVSGRIALMTQAQTRLGKGDTAGARQSLRDGDDLFEMNEQIGAIVANEDDLLAERQRLANDQAATGRAVLTITALAQLVLLAIIVIMSERQIGQRRLAETREGRAVLRSQLIFQAVREPIALFDEDLKSLLVNNAFSELYGMGANQRSLPLAQIGEGAWHDSVLLQRLKDVLLRDRELWDYDMIQRTVDGMDRHVVVNARRLQKLDTDAPTLLLTVSDVTTRALAEQQVNDLNRQLEGKVAQISDVNRELEAFSYSVSHDLRAPLRHISGFARKLEQHLGDRVDEKASHYIEVIGSSAQRMALLIDDLLVFSRLGRGALRLQAVDMQSLVEEASALAESGVQDRRIVWTIKPLPMVIGDENMLRTVWQNLLGNAVKYTSQCEVAQIEVSATQSRQGEYEFTVSDNGAGFDMQYADKLFGVFQRLHRASEFPGNGIGLANVRRIVARHGGRVWAEAEPGRGAHFHFSLPATDLAGSHT</sequence>
<feature type="coiled-coil region" evidence="6">
    <location>
        <begin position="338"/>
        <end position="365"/>
    </location>
</feature>
<feature type="transmembrane region" description="Helical" evidence="7">
    <location>
        <begin position="12"/>
        <end position="28"/>
    </location>
</feature>
<keyword evidence="3" id="KW-0597">Phosphoprotein</keyword>
<dbReference type="Gene3D" id="1.10.287.130">
    <property type="match status" value="1"/>
</dbReference>
<dbReference type="PRINTS" id="PR00344">
    <property type="entry name" value="BCTRLSENSOR"/>
</dbReference>
<dbReference type="InterPro" id="IPR007891">
    <property type="entry name" value="CHASE3"/>
</dbReference>
<dbReference type="InterPro" id="IPR036890">
    <property type="entry name" value="HATPase_C_sf"/>
</dbReference>
<keyword evidence="7" id="KW-0472">Membrane</keyword>
<dbReference type="SMART" id="SM00388">
    <property type="entry name" value="HisKA"/>
    <property type="match status" value="1"/>
</dbReference>
<comment type="caution">
    <text evidence="9">The sequence shown here is derived from an EMBL/GenBank/DDBJ whole genome shotgun (WGS) entry which is preliminary data.</text>
</comment>
<dbReference type="InterPro" id="IPR003661">
    <property type="entry name" value="HisK_dim/P_dom"/>
</dbReference>
<evidence type="ECO:0000256" key="7">
    <source>
        <dbReference type="SAM" id="Phobius"/>
    </source>
</evidence>
<keyword evidence="6" id="KW-0175">Coiled coil</keyword>
<dbReference type="InterPro" id="IPR036097">
    <property type="entry name" value="HisK_dim/P_sf"/>
</dbReference>
<evidence type="ECO:0000313" key="9">
    <source>
        <dbReference type="EMBL" id="GAA0253946.1"/>
    </source>
</evidence>
<dbReference type="SMART" id="SM00387">
    <property type="entry name" value="HATPase_c"/>
    <property type="match status" value="1"/>
</dbReference>
<evidence type="ECO:0000256" key="6">
    <source>
        <dbReference type="SAM" id="Coils"/>
    </source>
</evidence>
<dbReference type="EC" id="2.7.13.3" evidence="2"/>
<dbReference type="Pfam" id="PF02518">
    <property type="entry name" value="HATPase_c"/>
    <property type="match status" value="1"/>
</dbReference>
<organism evidence="9 10">
    <name type="scientific">Rhodanobacter caeni</name>
    <dbReference type="NCBI Taxonomy" id="657654"/>
    <lineage>
        <taxon>Bacteria</taxon>
        <taxon>Pseudomonadati</taxon>
        <taxon>Pseudomonadota</taxon>
        <taxon>Gammaproteobacteria</taxon>
        <taxon>Lysobacterales</taxon>
        <taxon>Rhodanobacteraceae</taxon>
        <taxon>Rhodanobacter</taxon>
    </lineage>
</organism>
<dbReference type="SUPFAM" id="SSF47384">
    <property type="entry name" value="Homodimeric domain of signal transducing histidine kinase"/>
    <property type="match status" value="1"/>
</dbReference>
<proteinExistence type="predicted"/>
<dbReference type="PANTHER" id="PTHR42878">
    <property type="entry name" value="TWO-COMPONENT HISTIDINE KINASE"/>
    <property type="match status" value="1"/>
</dbReference>
<dbReference type="EMBL" id="BAAAFO010000003">
    <property type="protein sequence ID" value="GAA0253946.1"/>
    <property type="molecule type" value="Genomic_DNA"/>
</dbReference>
<dbReference type="PROSITE" id="PS50109">
    <property type="entry name" value="HIS_KIN"/>
    <property type="match status" value="1"/>
</dbReference>
<evidence type="ECO:0000256" key="5">
    <source>
        <dbReference type="ARBA" id="ARBA00022777"/>
    </source>
</evidence>
<dbReference type="Gene3D" id="3.30.450.20">
    <property type="entry name" value="PAS domain"/>
    <property type="match status" value="1"/>
</dbReference>
<dbReference type="RefSeq" id="WP_343882534.1">
    <property type="nucleotide sequence ID" value="NZ_BAAAFO010000003.1"/>
</dbReference>
<dbReference type="Pfam" id="PF05227">
    <property type="entry name" value="CHASE3"/>
    <property type="match status" value="1"/>
</dbReference>
<dbReference type="Proteomes" id="UP001500657">
    <property type="component" value="Unassembled WGS sequence"/>
</dbReference>